<feature type="region of interest" description="Disordered" evidence="7">
    <location>
        <begin position="141"/>
        <end position="160"/>
    </location>
</feature>
<dbReference type="GeneID" id="39587018"/>
<evidence type="ECO:0000256" key="5">
    <source>
        <dbReference type="ARBA" id="ARBA00038966"/>
    </source>
</evidence>
<evidence type="ECO:0000256" key="3">
    <source>
        <dbReference type="ARBA" id="ARBA00022840"/>
    </source>
</evidence>
<protein>
    <recommendedName>
        <fullName evidence="5">5-formyltetrahydrofolate cyclo-ligase</fullName>
        <ecNumber evidence="5">6.3.3.2</ecNumber>
    </recommendedName>
</protein>
<evidence type="ECO:0000313" key="8">
    <source>
        <dbReference type="EMBL" id="RSH78023.1"/>
    </source>
</evidence>
<keyword evidence="2 6" id="KW-0547">Nucleotide-binding</keyword>
<name>A0A427XGY4_9TREE</name>
<dbReference type="GO" id="GO:0005739">
    <property type="term" value="C:mitochondrion"/>
    <property type="evidence" value="ECO:0007669"/>
    <property type="project" value="TreeGrafter"/>
</dbReference>
<dbReference type="EC" id="6.3.3.2" evidence="5"/>
<dbReference type="GO" id="GO:0009396">
    <property type="term" value="P:folic acid-containing compound biosynthetic process"/>
    <property type="evidence" value="ECO:0007669"/>
    <property type="project" value="TreeGrafter"/>
</dbReference>
<dbReference type="RefSeq" id="XP_028473170.1">
    <property type="nucleotide sequence ID" value="XM_028618214.1"/>
</dbReference>
<dbReference type="EMBL" id="RSCE01000013">
    <property type="protein sequence ID" value="RSH78023.1"/>
    <property type="molecule type" value="Genomic_DNA"/>
</dbReference>
<dbReference type="SUPFAM" id="SSF100950">
    <property type="entry name" value="NagB/RpiA/CoA transferase-like"/>
    <property type="match status" value="1"/>
</dbReference>
<organism evidence="8 9">
    <name type="scientific">Apiotrichum porosum</name>
    <dbReference type="NCBI Taxonomy" id="105984"/>
    <lineage>
        <taxon>Eukaryota</taxon>
        <taxon>Fungi</taxon>
        <taxon>Dikarya</taxon>
        <taxon>Basidiomycota</taxon>
        <taxon>Agaricomycotina</taxon>
        <taxon>Tremellomycetes</taxon>
        <taxon>Trichosporonales</taxon>
        <taxon>Trichosporonaceae</taxon>
        <taxon>Apiotrichum</taxon>
    </lineage>
</organism>
<feature type="binding site" evidence="6">
    <location>
        <position position="67"/>
    </location>
    <ligand>
        <name>substrate</name>
    </ligand>
</feature>
<feature type="binding site" evidence="6">
    <location>
        <begin position="179"/>
        <end position="187"/>
    </location>
    <ligand>
        <name>ATP</name>
        <dbReference type="ChEBI" id="CHEBI:30616"/>
    </ligand>
</feature>
<comment type="similarity">
    <text evidence="1">Belongs to the 5-formyltetrahydrofolate cyclo-ligase family.</text>
</comment>
<evidence type="ECO:0000256" key="4">
    <source>
        <dbReference type="ARBA" id="ARBA00036539"/>
    </source>
</evidence>
<accession>A0A427XGY4</accession>
<feature type="compositionally biased region" description="Basic and acidic residues" evidence="7">
    <location>
        <begin position="141"/>
        <end position="155"/>
    </location>
</feature>
<gene>
    <name evidence="8" type="primary">FAU1</name>
    <name evidence="8" type="ORF">EHS24_002475</name>
</gene>
<sequence>MANKDDSMAAVYASKAALRKSMLRTLRGISEADLASQSQEVTRLLFEQPFFTKASTVGCYLNMAKGELRTDGIVKELLACTLAVGRMQSDDPAGKALYTPYLPPSASQPGEPTPLMDMLRLYNTQDLESCPLDKWGILDPGTHRRDVENQPREDVMDPSAPPLDVILVPGVAFDAQCNRLGRGKAFYDTFLAKYSAARTRPLLVALALAPQVIDEDVPVTDSDFTLDAVLSPAGLVWREGAKPK</sequence>
<dbReference type="STRING" id="105984.A0A427XGY4"/>
<dbReference type="OrthoDB" id="2015992at2759"/>
<dbReference type="GO" id="GO:0030272">
    <property type="term" value="F:5-formyltetrahydrofolate cyclo-ligase activity"/>
    <property type="evidence" value="ECO:0007669"/>
    <property type="project" value="UniProtKB-EC"/>
</dbReference>
<dbReference type="Proteomes" id="UP000279236">
    <property type="component" value="Unassembled WGS sequence"/>
</dbReference>
<evidence type="ECO:0000256" key="1">
    <source>
        <dbReference type="ARBA" id="ARBA00010638"/>
    </source>
</evidence>
<dbReference type="Pfam" id="PF01812">
    <property type="entry name" value="5-FTHF_cyc-lig"/>
    <property type="match status" value="1"/>
</dbReference>
<dbReference type="GO" id="GO:0005524">
    <property type="term" value="F:ATP binding"/>
    <property type="evidence" value="ECO:0007669"/>
    <property type="project" value="UniProtKB-KW"/>
</dbReference>
<dbReference type="GO" id="GO:0035999">
    <property type="term" value="P:tetrahydrofolate interconversion"/>
    <property type="evidence" value="ECO:0007669"/>
    <property type="project" value="TreeGrafter"/>
</dbReference>
<keyword evidence="3 6" id="KW-0067">ATP-binding</keyword>
<dbReference type="AlphaFoldDB" id="A0A427XGY4"/>
<evidence type="ECO:0000256" key="6">
    <source>
        <dbReference type="PIRSR" id="PIRSR006806-1"/>
    </source>
</evidence>
<dbReference type="InterPro" id="IPR037171">
    <property type="entry name" value="NagB/RpiA_transferase-like"/>
</dbReference>
<feature type="binding site" evidence="6">
    <location>
        <position position="61"/>
    </location>
    <ligand>
        <name>substrate</name>
    </ligand>
</feature>
<dbReference type="InterPro" id="IPR002698">
    <property type="entry name" value="FTHF_cligase"/>
</dbReference>
<dbReference type="PANTHER" id="PTHR23407:SF1">
    <property type="entry name" value="5-FORMYLTETRAHYDROFOLATE CYCLO-LIGASE"/>
    <property type="match status" value="1"/>
</dbReference>
<comment type="caution">
    <text evidence="8">The sequence shown here is derived from an EMBL/GenBank/DDBJ whole genome shotgun (WGS) entry which is preliminary data.</text>
</comment>
<dbReference type="InterPro" id="IPR024185">
    <property type="entry name" value="FTHF_cligase-like_sf"/>
</dbReference>
<dbReference type="PIRSF" id="PIRSF006806">
    <property type="entry name" value="FTHF_cligase"/>
    <property type="match status" value="1"/>
</dbReference>
<comment type="catalytic activity">
    <reaction evidence="4">
        <text>(6S)-5-formyl-5,6,7,8-tetrahydrofolate + ATP = (6R)-5,10-methenyltetrahydrofolate + ADP + phosphate</text>
        <dbReference type="Rhea" id="RHEA:10488"/>
        <dbReference type="ChEBI" id="CHEBI:30616"/>
        <dbReference type="ChEBI" id="CHEBI:43474"/>
        <dbReference type="ChEBI" id="CHEBI:57455"/>
        <dbReference type="ChEBI" id="CHEBI:57457"/>
        <dbReference type="ChEBI" id="CHEBI:456216"/>
        <dbReference type="EC" id="6.3.3.2"/>
    </reaction>
</comment>
<feature type="binding site" evidence="6">
    <location>
        <begin position="15"/>
        <end position="19"/>
    </location>
    <ligand>
        <name>ATP</name>
        <dbReference type="ChEBI" id="CHEBI:30616"/>
    </ligand>
</feature>
<reference evidence="8 9" key="1">
    <citation type="submission" date="2018-11" db="EMBL/GenBank/DDBJ databases">
        <title>Genome sequence of Apiotrichum porosum DSM 27194.</title>
        <authorList>
            <person name="Aliyu H."/>
            <person name="Gorte O."/>
            <person name="Ochsenreither K."/>
        </authorList>
    </citation>
    <scope>NUCLEOTIDE SEQUENCE [LARGE SCALE GENOMIC DNA]</scope>
    <source>
        <strain evidence="8 9">DSM 27194</strain>
    </source>
</reference>
<keyword evidence="9" id="KW-1185">Reference proteome</keyword>
<evidence type="ECO:0000313" key="9">
    <source>
        <dbReference type="Proteomes" id="UP000279236"/>
    </source>
</evidence>
<dbReference type="PANTHER" id="PTHR23407">
    <property type="entry name" value="ATPASE INHIBITOR/5-FORMYLTETRAHYDROFOLATE CYCLO-LIGASE"/>
    <property type="match status" value="1"/>
</dbReference>
<evidence type="ECO:0000256" key="2">
    <source>
        <dbReference type="ARBA" id="ARBA00022741"/>
    </source>
</evidence>
<proteinExistence type="inferred from homology"/>
<evidence type="ECO:0000256" key="7">
    <source>
        <dbReference type="SAM" id="MobiDB-lite"/>
    </source>
</evidence>
<dbReference type="Gene3D" id="3.40.50.10420">
    <property type="entry name" value="NagB/RpiA/CoA transferase-like"/>
    <property type="match status" value="1"/>
</dbReference>